<evidence type="ECO:0000256" key="6">
    <source>
        <dbReference type="ARBA" id="ARBA00022833"/>
    </source>
</evidence>
<dbReference type="InterPro" id="IPR047201">
    <property type="entry name" value="ERI-1_3'hExo-like"/>
</dbReference>
<keyword evidence="4 12" id="KW-0863">Zinc-finger</keyword>
<dbReference type="CDD" id="cd06133">
    <property type="entry name" value="ERI-1_3'hExo_like"/>
    <property type="match status" value="1"/>
</dbReference>
<dbReference type="Proteomes" id="UP000261580">
    <property type="component" value="Unassembled WGS sequence"/>
</dbReference>
<keyword evidence="16" id="KW-1185">Reference proteome</keyword>
<dbReference type="Pfam" id="PF00929">
    <property type="entry name" value="RNase_T"/>
    <property type="match status" value="1"/>
</dbReference>
<dbReference type="GO" id="GO:0008270">
    <property type="term" value="F:zinc ion binding"/>
    <property type="evidence" value="ECO:0007669"/>
    <property type="project" value="UniProtKB-KW"/>
</dbReference>
<dbReference type="Pfam" id="PF06839">
    <property type="entry name" value="Zn_ribbon_GRF"/>
    <property type="match status" value="1"/>
</dbReference>
<evidence type="ECO:0000256" key="11">
    <source>
        <dbReference type="ARBA" id="ARBA00083876"/>
    </source>
</evidence>
<evidence type="ECO:0000256" key="9">
    <source>
        <dbReference type="ARBA" id="ARBA00038042"/>
    </source>
</evidence>
<dbReference type="AlphaFoldDB" id="A0A3Q4MFQ3"/>
<dbReference type="GO" id="GO:0000175">
    <property type="term" value="F:3'-5'-RNA exonuclease activity"/>
    <property type="evidence" value="ECO:0007669"/>
    <property type="project" value="InterPro"/>
</dbReference>
<comment type="similarity">
    <text evidence="9">Belongs to the ERI2 family.</text>
</comment>
<dbReference type="Bgee" id="ENSNBRG00000006918">
    <property type="expression patterns" value="Expressed in testis"/>
</dbReference>
<keyword evidence="5" id="KW-0378">Hydrolase</keyword>
<keyword evidence="3" id="KW-0479">Metal-binding</keyword>
<dbReference type="InterPro" id="IPR036397">
    <property type="entry name" value="RNaseH_sf"/>
</dbReference>
<evidence type="ECO:0000256" key="5">
    <source>
        <dbReference type="ARBA" id="ARBA00022801"/>
    </source>
</evidence>
<evidence type="ECO:0000259" key="14">
    <source>
        <dbReference type="PROSITE" id="PS51999"/>
    </source>
</evidence>
<keyword evidence="8" id="KW-0460">Magnesium</keyword>
<name>A0A3Q4MFQ3_NEOBR</name>
<organism evidence="15 16">
    <name type="scientific">Neolamprologus brichardi</name>
    <name type="common">Fairy cichlid</name>
    <name type="synonym">Lamprologus brichardi</name>
    <dbReference type="NCBI Taxonomy" id="32507"/>
    <lineage>
        <taxon>Eukaryota</taxon>
        <taxon>Metazoa</taxon>
        <taxon>Chordata</taxon>
        <taxon>Craniata</taxon>
        <taxon>Vertebrata</taxon>
        <taxon>Euteleostomi</taxon>
        <taxon>Actinopterygii</taxon>
        <taxon>Neopterygii</taxon>
        <taxon>Teleostei</taxon>
        <taxon>Neoteleostei</taxon>
        <taxon>Acanthomorphata</taxon>
        <taxon>Ovalentaria</taxon>
        <taxon>Cichlomorphae</taxon>
        <taxon>Cichliformes</taxon>
        <taxon>Cichlidae</taxon>
        <taxon>African cichlids</taxon>
        <taxon>Pseudocrenilabrinae</taxon>
        <taxon>Lamprologini</taxon>
        <taxon>Neolamprologus</taxon>
    </lineage>
</organism>
<evidence type="ECO:0000256" key="8">
    <source>
        <dbReference type="ARBA" id="ARBA00022842"/>
    </source>
</evidence>
<dbReference type="OMA" id="TSPLCGC"/>
<dbReference type="PROSITE" id="PS51999">
    <property type="entry name" value="ZF_GRF"/>
    <property type="match status" value="1"/>
</dbReference>
<dbReference type="PANTHER" id="PTHR23044:SF61">
    <property type="entry name" value="3'-5' EXORIBONUCLEASE 1-RELATED"/>
    <property type="match status" value="1"/>
</dbReference>
<dbReference type="InterPro" id="IPR013520">
    <property type="entry name" value="Ribonucl_H"/>
</dbReference>
<keyword evidence="7" id="KW-0269">Exonuclease</keyword>
<dbReference type="GO" id="GO:0003676">
    <property type="term" value="F:nucleic acid binding"/>
    <property type="evidence" value="ECO:0007669"/>
    <property type="project" value="InterPro"/>
</dbReference>
<accession>A0A3Q4MFQ3</accession>
<evidence type="ECO:0000256" key="7">
    <source>
        <dbReference type="ARBA" id="ARBA00022839"/>
    </source>
</evidence>
<evidence type="ECO:0000256" key="4">
    <source>
        <dbReference type="ARBA" id="ARBA00022771"/>
    </source>
</evidence>
<reference evidence="15" key="1">
    <citation type="submission" date="2025-08" db="UniProtKB">
        <authorList>
            <consortium name="Ensembl"/>
        </authorList>
    </citation>
    <scope>IDENTIFICATION</scope>
</reference>
<feature type="region of interest" description="Disordered" evidence="13">
    <location>
        <begin position="242"/>
        <end position="266"/>
    </location>
</feature>
<dbReference type="Ensembl" id="ENSNBRT00000009161.1">
    <property type="protein sequence ID" value="ENSNBRP00000008904.1"/>
    <property type="gene ID" value="ENSNBRG00000006918.1"/>
</dbReference>
<evidence type="ECO:0000256" key="12">
    <source>
        <dbReference type="PROSITE-ProRule" id="PRU01343"/>
    </source>
</evidence>
<dbReference type="Gene3D" id="3.30.420.10">
    <property type="entry name" value="Ribonuclease H-like superfamily/Ribonuclease H"/>
    <property type="match status" value="1"/>
</dbReference>
<keyword evidence="6" id="KW-0862">Zinc</keyword>
<evidence type="ECO:0000313" key="16">
    <source>
        <dbReference type="Proteomes" id="UP000261580"/>
    </source>
</evidence>
<dbReference type="InterPro" id="IPR012337">
    <property type="entry name" value="RNaseH-like_sf"/>
</dbReference>
<dbReference type="SMART" id="SM00479">
    <property type="entry name" value="EXOIII"/>
    <property type="match status" value="1"/>
</dbReference>
<dbReference type="InterPro" id="IPR010666">
    <property type="entry name" value="Znf_GRF"/>
</dbReference>
<feature type="compositionally biased region" description="Polar residues" evidence="13">
    <location>
        <begin position="249"/>
        <end position="258"/>
    </location>
</feature>
<protein>
    <recommendedName>
        <fullName evidence="10">ERI1 exoribonuclease 2</fullName>
    </recommendedName>
    <alternativeName>
        <fullName evidence="11">Exonuclease domain-containing protein 1</fullName>
    </alternativeName>
</protein>
<dbReference type="PANTHER" id="PTHR23044">
    <property type="entry name" value="3'-5' EXONUCLEASE ERI1-RELATED"/>
    <property type="match status" value="1"/>
</dbReference>
<evidence type="ECO:0000256" key="2">
    <source>
        <dbReference type="ARBA" id="ARBA00022722"/>
    </source>
</evidence>
<evidence type="ECO:0000256" key="1">
    <source>
        <dbReference type="ARBA" id="ARBA00001946"/>
    </source>
</evidence>
<comment type="cofactor">
    <cofactor evidence="1">
        <name>Mg(2+)</name>
        <dbReference type="ChEBI" id="CHEBI:18420"/>
    </cofactor>
</comment>
<dbReference type="SUPFAM" id="SSF53098">
    <property type="entry name" value="Ribonuclease H-like"/>
    <property type="match status" value="1"/>
</dbReference>
<proteinExistence type="inferred from homology"/>
<evidence type="ECO:0000256" key="13">
    <source>
        <dbReference type="SAM" id="MobiDB-lite"/>
    </source>
</evidence>
<dbReference type="FunFam" id="3.30.420.10:FF:000062">
    <property type="entry name" value="ERI1 exoribonuclease 2 isoform X1"/>
    <property type="match status" value="1"/>
</dbReference>
<keyword evidence="2" id="KW-0540">Nuclease</keyword>
<dbReference type="GeneTree" id="ENSGT00530000063205"/>
<evidence type="ECO:0000256" key="3">
    <source>
        <dbReference type="ARBA" id="ARBA00022723"/>
    </source>
</evidence>
<evidence type="ECO:0000313" key="15">
    <source>
        <dbReference type="Ensembl" id="ENSNBRP00000008904.1"/>
    </source>
</evidence>
<reference evidence="15" key="2">
    <citation type="submission" date="2025-09" db="UniProtKB">
        <authorList>
            <consortium name="Ensembl"/>
        </authorList>
    </citation>
    <scope>IDENTIFICATION</scope>
</reference>
<sequence>ILSSSLRRELGLLRQRSKSSVSKKSVVSNQIFSYLIVIDFESTCWREKNNRSQEIIEFPAVLLNTSTGEVESEFHTYVQPQEHPILSDFCTELTGITQMQVEAGIPLQICLSRFSRWLQNLQLEMGVAFANKDQRCSEPSQKLCTFLTWSDWDLGVCLQYECKRKQLHKPDVLNSWIDLRSTYRLFYNRKPKGLNGALQDLGIQFSGREHSGLDDARNTAQLAARMMRDGCIMKVTRSLESVSGRPMSPLTNPNSGNPSIPHHLPNLKNKKENTVIRSKHSSFKIPLKACQKQPCPEEIAQNFAIKKNPSSIHESAQICQSLISPKTLLNSTTVPLLSSLILCSTTVSCFSNLSPPNWEGAELLVETEERCGSYDDVVLEGDVNEANDEYTLRSSFTIYTEPTKQATAPLRPSSHGSVLSSLSTNALSSRADRSIISVRGAQKITSPLCACGRRAKCQVVSNGGPNHGRGFYCCPVRRSGSGGRMEKGCEFFKWESARLLSLLTRRTGRPTNVHGDLLS</sequence>
<evidence type="ECO:0000256" key="10">
    <source>
        <dbReference type="ARBA" id="ARBA00068097"/>
    </source>
</evidence>
<feature type="domain" description="GRF-type" evidence="14">
    <location>
        <begin position="449"/>
        <end position="498"/>
    </location>
</feature>
<dbReference type="InterPro" id="IPR051274">
    <property type="entry name" value="3-5_Exoribonuclease"/>
</dbReference>